<protein>
    <submittedName>
        <fullName evidence="2">Uncharacterized protein</fullName>
    </submittedName>
</protein>
<comment type="caution">
    <text evidence="2">The sequence shown here is derived from an EMBL/GenBank/DDBJ whole genome shotgun (WGS) entry which is preliminary data.</text>
</comment>
<accession>A0ABU7EEC5</accession>
<dbReference type="Proteomes" id="UP001352852">
    <property type="component" value="Unassembled WGS sequence"/>
</dbReference>
<evidence type="ECO:0000256" key="1">
    <source>
        <dbReference type="SAM" id="MobiDB-lite"/>
    </source>
</evidence>
<dbReference type="EMBL" id="JAHUTJ010054060">
    <property type="protein sequence ID" value="MED6285623.1"/>
    <property type="molecule type" value="Genomic_DNA"/>
</dbReference>
<evidence type="ECO:0000313" key="2">
    <source>
        <dbReference type="EMBL" id="MED6285623.1"/>
    </source>
</evidence>
<feature type="region of interest" description="Disordered" evidence="1">
    <location>
        <begin position="91"/>
        <end position="118"/>
    </location>
</feature>
<reference evidence="2 3" key="1">
    <citation type="submission" date="2021-06" db="EMBL/GenBank/DDBJ databases">
        <authorList>
            <person name="Palmer J.M."/>
        </authorList>
    </citation>
    <scope>NUCLEOTIDE SEQUENCE [LARGE SCALE GENOMIC DNA]</scope>
    <source>
        <strain evidence="2 3">CL_MEX2019</strain>
        <tissue evidence="2">Muscle</tissue>
    </source>
</reference>
<sequence>MICTKLLLYQSLPGSEQGLLKLRLDFLKSSCTRRAKFSPECLLSLSNIRHTSVTHRTGEILKIYEPNSDKLLGTQDIRRTGSFVLFQLQSRQPSGAEKPTQGSNIIKTQHNPQVQDSHTTSLDISKKLILLPQKSSHIWVARCEHVQLEL</sequence>
<evidence type="ECO:0000313" key="3">
    <source>
        <dbReference type="Proteomes" id="UP001352852"/>
    </source>
</evidence>
<feature type="compositionally biased region" description="Polar residues" evidence="1">
    <location>
        <begin position="100"/>
        <end position="118"/>
    </location>
</feature>
<organism evidence="2 3">
    <name type="scientific">Characodon lateralis</name>
    <dbReference type="NCBI Taxonomy" id="208331"/>
    <lineage>
        <taxon>Eukaryota</taxon>
        <taxon>Metazoa</taxon>
        <taxon>Chordata</taxon>
        <taxon>Craniata</taxon>
        <taxon>Vertebrata</taxon>
        <taxon>Euteleostomi</taxon>
        <taxon>Actinopterygii</taxon>
        <taxon>Neopterygii</taxon>
        <taxon>Teleostei</taxon>
        <taxon>Neoteleostei</taxon>
        <taxon>Acanthomorphata</taxon>
        <taxon>Ovalentaria</taxon>
        <taxon>Atherinomorphae</taxon>
        <taxon>Cyprinodontiformes</taxon>
        <taxon>Goodeidae</taxon>
        <taxon>Characodon</taxon>
    </lineage>
</organism>
<name>A0ABU7EEC5_9TELE</name>
<gene>
    <name evidence="2" type="ORF">CHARACLAT_031070</name>
</gene>
<keyword evidence="3" id="KW-1185">Reference proteome</keyword>
<proteinExistence type="predicted"/>